<dbReference type="SUPFAM" id="SSF51905">
    <property type="entry name" value="FAD/NAD(P)-binding domain"/>
    <property type="match status" value="1"/>
</dbReference>
<dbReference type="RefSeq" id="WP_170209943.1">
    <property type="nucleotide sequence ID" value="NZ_BAAAMD010000001.1"/>
</dbReference>
<dbReference type="EMBL" id="VFOR01000001">
    <property type="protein sequence ID" value="TQL63132.1"/>
    <property type="molecule type" value="Genomic_DNA"/>
</dbReference>
<dbReference type="InterPro" id="IPR036188">
    <property type="entry name" value="FAD/NAD-bd_sf"/>
</dbReference>
<comment type="caution">
    <text evidence="4">The sequence shown here is derived from an EMBL/GenBank/DDBJ whole genome shotgun (WGS) entry which is preliminary data.</text>
</comment>
<sequence length="368" mass="40117">MKDVMIVGAGFAGLTLGLWCQRAGASVTVVDRGVTPGSPQGLSAAPVTVQQGLLYHHVERWHGRDAAESVADALSLAVDDARGLIEEFAVTATPIPVATATDDGHEAFWLRYESMAMRRVGFEPEFDDTPRLPWDVRPYPNGTGLTVDVTCLRDHLLEAFIDAGGTLSEMLPPKAGTRISATPWPVSRGALVRSRLRRTTWRWAEVHGLELDRAWNMIDHGEALLVPQQNGSVAVGSRSEDPLTWLAARGVSASIIRRWDAATCDSVDALPFVGHLRLSGAARRGTGQRAEDLVMAGFGPWELTLGMAAARQVFTHLSTGADFPWAPQRLVRLATVGRTAWGATRHAWNLNTVTPFPKAPRFRTRHSR</sequence>
<dbReference type="AlphaFoldDB" id="A0A542ZS17"/>
<keyword evidence="1" id="KW-0285">Flavoprotein</keyword>
<evidence type="ECO:0000259" key="3">
    <source>
        <dbReference type="Pfam" id="PF00890"/>
    </source>
</evidence>
<proteinExistence type="predicted"/>
<evidence type="ECO:0000256" key="1">
    <source>
        <dbReference type="ARBA" id="ARBA00022630"/>
    </source>
</evidence>
<dbReference type="GO" id="GO:0016491">
    <property type="term" value="F:oxidoreductase activity"/>
    <property type="evidence" value="ECO:0007669"/>
    <property type="project" value="UniProtKB-KW"/>
</dbReference>
<keyword evidence="5" id="KW-1185">Reference proteome</keyword>
<protein>
    <submittedName>
        <fullName evidence="4">FAD binding domain-containing protein</fullName>
    </submittedName>
</protein>
<organism evidence="4 5">
    <name type="scientific">Propioniferax innocua</name>
    <dbReference type="NCBI Taxonomy" id="1753"/>
    <lineage>
        <taxon>Bacteria</taxon>
        <taxon>Bacillati</taxon>
        <taxon>Actinomycetota</taxon>
        <taxon>Actinomycetes</taxon>
        <taxon>Propionibacteriales</taxon>
        <taxon>Propionibacteriaceae</taxon>
        <taxon>Propioniferax</taxon>
    </lineage>
</organism>
<dbReference type="InterPro" id="IPR003953">
    <property type="entry name" value="FAD-dep_OxRdtase_2_FAD-bd"/>
</dbReference>
<evidence type="ECO:0000256" key="2">
    <source>
        <dbReference type="ARBA" id="ARBA00023002"/>
    </source>
</evidence>
<dbReference type="Pfam" id="PF00890">
    <property type="entry name" value="FAD_binding_2"/>
    <property type="match status" value="1"/>
</dbReference>
<dbReference type="Gene3D" id="3.50.50.60">
    <property type="entry name" value="FAD/NAD(P)-binding domain"/>
    <property type="match status" value="1"/>
</dbReference>
<reference evidence="4 5" key="1">
    <citation type="submission" date="2019-06" db="EMBL/GenBank/DDBJ databases">
        <title>Sequencing the genomes of 1000 actinobacteria strains.</title>
        <authorList>
            <person name="Klenk H.-P."/>
        </authorList>
    </citation>
    <scope>NUCLEOTIDE SEQUENCE [LARGE SCALE GENOMIC DNA]</scope>
    <source>
        <strain evidence="4 5">DSM 8251</strain>
    </source>
</reference>
<accession>A0A542ZS17</accession>
<gene>
    <name evidence="4" type="ORF">FB460_0933</name>
</gene>
<name>A0A542ZS17_9ACTN</name>
<evidence type="ECO:0000313" key="5">
    <source>
        <dbReference type="Proteomes" id="UP000316196"/>
    </source>
</evidence>
<dbReference type="Proteomes" id="UP000316196">
    <property type="component" value="Unassembled WGS sequence"/>
</dbReference>
<evidence type="ECO:0000313" key="4">
    <source>
        <dbReference type="EMBL" id="TQL63132.1"/>
    </source>
</evidence>
<keyword evidence="2" id="KW-0560">Oxidoreductase</keyword>
<feature type="domain" description="FAD-dependent oxidoreductase 2 FAD-binding" evidence="3">
    <location>
        <begin position="3"/>
        <end position="50"/>
    </location>
</feature>